<protein>
    <recommendedName>
        <fullName evidence="3">Thioesterase family protein</fullName>
    </recommendedName>
</protein>
<dbReference type="InterPro" id="IPR029069">
    <property type="entry name" value="HotDog_dom_sf"/>
</dbReference>
<sequence length="263" mass="27765">MTELIVPRRFCGPPDSGNGGWTAGALAALDETDSPGDHTDHWPVVEVSLRRPPPLDTPMPVTVEDGVWSARAGDDVVATARRADAALVEVEPVGPDEAAVAEAAYPGLSFHPFPTCVVCGTAREEGDGLRVFPGPVDRSAGGDRVAATWTPHVSLAEDWHTYADDLRRASVAATWAALDCIGGWAGDLTERLMVLGRMTARVDDLPVVGERHVVVGEGRGQDGRKTFTAATLYDADGRVVATAEHTWIAVDPALFGGRRPTGG</sequence>
<dbReference type="Gene3D" id="3.10.129.10">
    <property type="entry name" value="Hotdog Thioesterase"/>
    <property type="match status" value="1"/>
</dbReference>
<gene>
    <name evidence="1" type="ORF">ACFFJG_06860</name>
</gene>
<name>A0ABV6DZP1_9ACTN</name>
<evidence type="ECO:0008006" key="3">
    <source>
        <dbReference type="Google" id="ProtNLM"/>
    </source>
</evidence>
<dbReference type="EMBL" id="JBHLXH010000001">
    <property type="protein sequence ID" value="MFC0222195.1"/>
    <property type="molecule type" value="Genomic_DNA"/>
</dbReference>
<dbReference type="RefSeq" id="WP_378517853.1">
    <property type="nucleotide sequence ID" value="NZ_JBHLXH010000001.1"/>
</dbReference>
<dbReference type="Proteomes" id="UP001589698">
    <property type="component" value="Unassembled WGS sequence"/>
</dbReference>
<evidence type="ECO:0000313" key="1">
    <source>
        <dbReference type="EMBL" id="MFC0222195.1"/>
    </source>
</evidence>
<accession>A0ABV6DZP1</accession>
<dbReference type="SUPFAM" id="SSF54637">
    <property type="entry name" value="Thioesterase/thiol ester dehydrase-isomerase"/>
    <property type="match status" value="1"/>
</dbReference>
<keyword evidence="2" id="KW-1185">Reference proteome</keyword>
<evidence type="ECO:0000313" key="2">
    <source>
        <dbReference type="Proteomes" id="UP001589698"/>
    </source>
</evidence>
<organism evidence="1 2">
    <name type="scientific">Nocardioides zeicaulis</name>
    <dbReference type="NCBI Taxonomy" id="1776857"/>
    <lineage>
        <taxon>Bacteria</taxon>
        <taxon>Bacillati</taxon>
        <taxon>Actinomycetota</taxon>
        <taxon>Actinomycetes</taxon>
        <taxon>Propionibacteriales</taxon>
        <taxon>Nocardioidaceae</taxon>
        <taxon>Nocardioides</taxon>
    </lineage>
</organism>
<comment type="caution">
    <text evidence="1">The sequence shown here is derived from an EMBL/GenBank/DDBJ whole genome shotgun (WGS) entry which is preliminary data.</text>
</comment>
<proteinExistence type="predicted"/>
<reference evidence="1 2" key="1">
    <citation type="submission" date="2024-09" db="EMBL/GenBank/DDBJ databases">
        <authorList>
            <person name="Sun Q."/>
            <person name="Mori K."/>
        </authorList>
    </citation>
    <scope>NUCLEOTIDE SEQUENCE [LARGE SCALE GENOMIC DNA]</scope>
    <source>
        <strain evidence="1 2">CCM 8654</strain>
    </source>
</reference>